<feature type="domain" description="NIDO" evidence="10">
    <location>
        <begin position="131"/>
        <end position="270"/>
    </location>
</feature>
<dbReference type="Proteomes" id="UP000054826">
    <property type="component" value="Unassembled WGS sequence"/>
</dbReference>
<keyword evidence="3" id="KW-0677">Repeat</keyword>
<dbReference type="CDD" id="cd00054">
    <property type="entry name" value="EGF_CA"/>
    <property type="match status" value="1"/>
</dbReference>
<dbReference type="SUPFAM" id="SSF57196">
    <property type="entry name" value="EGF/Laminin"/>
    <property type="match status" value="1"/>
</dbReference>
<dbReference type="InterPro" id="IPR001881">
    <property type="entry name" value="EGF-like_Ca-bd_dom"/>
</dbReference>
<dbReference type="InterPro" id="IPR000152">
    <property type="entry name" value="EGF-type_Asp/Asn_hydroxyl_site"/>
</dbReference>
<dbReference type="Pfam" id="PF06119">
    <property type="entry name" value="NIDO"/>
    <property type="match status" value="2"/>
</dbReference>
<evidence type="ECO:0000256" key="3">
    <source>
        <dbReference type="ARBA" id="ARBA00022737"/>
    </source>
</evidence>
<dbReference type="GO" id="GO:0005509">
    <property type="term" value="F:calcium ion binding"/>
    <property type="evidence" value="ECO:0007669"/>
    <property type="project" value="InterPro"/>
</dbReference>
<dbReference type="Pfam" id="PF12947">
    <property type="entry name" value="EGF_3"/>
    <property type="match status" value="1"/>
</dbReference>
<organism evidence="11 12">
    <name type="scientific">Trichinella pseudospiralis</name>
    <name type="common">Parasitic roundworm</name>
    <dbReference type="NCBI Taxonomy" id="6337"/>
    <lineage>
        <taxon>Eukaryota</taxon>
        <taxon>Metazoa</taxon>
        <taxon>Ecdysozoa</taxon>
        <taxon>Nematoda</taxon>
        <taxon>Enoplea</taxon>
        <taxon>Dorylaimia</taxon>
        <taxon>Trichinellida</taxon>
        <taxon>Trichinellidae</taxon>
        <taxon>Trichinella</taxon>
    </lineage>
</organism>
<feature type="signal peptide" evidence="8">
    <location>
        <begin position="1"/>
        <end position="23"/>
    </location>
</feature>
<name>A0A0V1JZE4_TRIPS</name>
<dbReference type="InterPro" id="IPR051495">
    <property type="entry name" value="Epithelial_Barrier/Signaling"/>
</dbReference>
<dbReference type="PANTHER" id="PTHR13802">
    <property type="entry name" value="MUCIN 4-RELATED"/>
    <property type="match status" value="1"/>
</dbReference>
<dbReference type="PROSITE" id="PS01186">
    <property type="entry name" value="EGF_2"/>
    <property type="match status" value="1"/>
</dbReference>
<dbReference type="PROSITE" id="PS01187">
    <property type="entry name" value="EGF_CA"/>
    <property type="match status" value="1"/>
</dbReference>
<keyword evidence="7" id="KW-0472">Membrane</keyword>
<feature type="region of interest" description="Disordered" evidence="6">
    <location>
        <begin position="724"/>
        <end position="766"/>
    </location>
</feature>
<dbReference type="FunFam" id="2.10.25.10:FF:000038">
    <property type="entry name" value="Fibrillin 2"/>
    <property type="match status" value="1"/>
</dbReference>
<dbReference type="InterPro" id="IPR018097">
    <property type="entry name" value="EGF_Ca-bd_CS"/>
</dbReference>
<evidence type="ECO:0000259" key="10">
    <source>
        <dbReference type="PROSITE" id="PS51220"/>
    </source>
</evidence>
<evidence type="ECO:0000256" key="4">
    <source>
        <dbReference type="ARBA" id="ARBA00023157"/>
    </source>
</evidence>
<reference evidence="11 12" key="1">
    <citation type="submission" date="2015-01" db="EMBL/GenBank/DDBJ databases">
        <title>Evolution of Trichinella species and genotypes.</title>
        <authorList>
            <person name="Korhonen P.K."/>
            <person name="Edoardo P."/>
            <person name="Giuseppe L.R."/>
            <person name="Gasser R.B."/>
        </authorList>
    </citation>
    <scope>NUCLEOTIDE SEQUENCE [LARGE SCALE GENOMIC DNA]</scope>
    <source>
        <strain evidence="11">ISS176</strain>
    </source>
</reference>
<dbReference type="Gene3D" id="2.10.25.10">
    <property type="entry name" value="Laminin"/>
    <property type="match status" value="1"/>
</dbReference>
<protein>
    <submittedName>
        <fullName evidence="11">EGF-like domain-containing protein</fullName>
    </submittedName>
</protein>
<evidence type="ECO:0000256" key="7">
    <source>
        <dbReference type="SAM" id="Phobius"/>
    </source>
</evidence>
<feature type="domain" description="EGF-like" evidence="9">
    <location>
        <begin position="381"/>
        <end position="420"/>
    </location>
</feature>
<dbReference type="PROSITE" id="PS51220">
    <property type="entry name" value="NIDO"/>
    <property type="match status" value="2"/>
</dbReference>
<proteinExistence type="predicted"/>
<feature type="compositionally biased region" description="Low complexity" evidence="6">
    <location>
        <begin position="732"/>
        <end position="763"/>
    </location>
</feature>
<dbReference type="PROSITE" id="PS50026">
    <property type="entry name" value="EGF_3"/>
    <property type="match status" value="1"/>
</dbReference>
<dbReference type="InterPro" id="IPR003886">
    <property type="entry name" value="NIDO_dom"/>
</dbReference>
<sequence>MHHLIWLLSSSLVLVLQLKFNYASEQISFRVSRERRQLPSEINIQVTAPLFTARLYDFGPSEGDQSLPKQFDNAHYSNGLKLRLSRPIHFYGQWFETIFIHPNGIIGFEENFPNTESHSSIFNMNKAFIAPFWNQNDLSKGGNVYYREIFDGRLVDRAKSEVLYQFDRSIQVSSIILITWEKMQPREGELLPNENTNTFQIAIINAGNQTFVNIIYKNIGWTQGAEAGFSKGTANEYYSLPTSGTANVMFLKDYGNTGIPGEWMFQVEWHRIIRCKAGVKGDTCDTECSKNEWGEDCEQCCMCKTGNCNAVTGECRNEECETCWTNAPFCNYYDTAKCPPKGTKKCATYAISMYEYSKCGAPVIRCQCMVGYKGDGEKCEDVNECEAENVCDPNADCLNVPGSYHCQCHEGYSGNGTICAKLKNESPKEAALVDEFKSTISSSVFTLSESTDVKENEEEEEEENRVVLPKRFNSLVSYKMNQPLTIFGQRREKLTISSSGLVTVNGILPLTPQDPLDRSGVQGFALFYSAIDLSVSPGIVSVQETSNGEMLTEASLMIGRHFPIIDFMAETVIMVAYENVTTAMTQEMVNTFLLVLIGGQDARTGERMTFADFVYEDVLWTENAKAAVMTPLHKDTLQLPGSGSDAIRLLSHYSNIHEPGQWLFRVDKAEVDFCTRQGLLPPYCEEPEKIPAAKLNEEKNPSDEETILIQTPVLHVQLITTVPQKENKESSTDTITTTTTTTASTSTTATTTTTTASTTARKASTVDRTKAPLITMPTTSTAFSRSHVFGTTMKPITSSSRMPVLVTAQTGKRTKPGSIFVNNDSTFDESDVDEIEEALDSPSQLAIIIPAAIVGIWLLLLIAIGLVVCCRRRMNKQRFRRRYEANYHFQPIGIPSFDHAHKRVPIPSSRGSFESVLTDYNGSMQNANAQYHQNGTFKLVRDTYAQPPSTKHQPYAYFGQVRYNQKRQGTVIQKNFNDAVLAVTPRLL</sequence>
<keyword evidence="4" id="KW-1015">Disulfide bond</keyword>
<feature type="transmembrane region" description="Helical" evidence="7">
    <location>
        <begin position="845"/>
        <end position="870"/>
    </location>
</feature>
<evidence type="ECO:0000313" key="11">
    <source>
        <dbReference type="EMBL" id="KRZ40331.1"/>
    </source>
</evidence>
<evidence type="ECO:0000313" key="12">
    <source>
        <dbReference type="Proteomes" id="UP000054826"/>
    </source>
</evidence>
<keyword evidence="2 8" id="KW-0732">Signal</keyword>
<dbReference type="SMART" id="SM00179">
    <property type="entry name" value="EGF_CA"/>
    <property type="match status" value="1"/>
</dbReference>
<evidence type="ECO:0000259" key="9">
    <source>
        <dbReference type="PROSITE" id="PS50026"/>
    </source>
</evidence>
<feature type="chain" id="PRO_5006880752" evidence="8">
    <location>
        <begin position="24"/>
        <end position="988"/>
    </location>
</feature>
<comment type="caution">
    <text evidence="11">The sequence shown here is derived from an EMBL/GenBank/DDBJ whole genome shotgun (WGS) entry which is preliminary data.</text>
</comment>
<feature type="domain" description="NIDO" evidence="10">
    <location>
        <begin position="526"/>
        <end position="669"/>
    </location>
</feature>
<gene>
    <name evidence="11" type="ORF">T4C_9682</name>
</gene>
<accession>A0A0V1JZE4</accession>
<dbReference type="EMBL" id="JYDV01000028">
    <property type="protein sequence ID" value="KRZ40331.1"/>
    <property type="molecule type" value="Genomic_DNA"/>
</dbReference>
<keyword evidence="1 5" id="KW-0245">EGF-like domain</keyword>
<dbReference type="AlphaFoldDB" id="A0A0V1JZE4"/>
<keyword evidence="7" id="KW-1133">Transmembrane helix</keyword>
<evidence type="ECO:0000256" key="5">
    <source>
        <dbReference type="PROSITE-ProRule" id="PRU00076"/>
    </source>
</evidence>
<dbReference type="GO" id="GO:0007160">
    <property type="term" value="P:cell-matrix adhesion"/>
    <property type="evidence" value="ECO:0007669"/>
    <property type="project" value="InterPro"/>
</dbReference>
<dbReference type="SMART" id="SM00181">
    <property type="entry name" value="EGF"/>
    <property type="match status" value="1"/>
</dbReference>
<dbReference type="GO" id="GO:0071944">
    <property type="term" value="C:cell periphery"/>
    <property type="evidence" value="ECO:0007669"/>
    <property type="project" value="UniProtKB-ARBA"/>
</dbReference>
<keyword evidence="7" id="KW-0812">Transmembrane</keyword>
<evidence type="ECO:0000256" key="2">
    <source>
        <dbReference type="ARBA" id="ARBA00022729"/>
    </source>
</evidence>
<dbReference type="InterPro" id="IPR000742">
    <property type="entry name" value="EGF"/>
</dbReference>
<dbReference type="InterPro" id="IPR024731">
    <property type="entry name" value="NELL2-like_EGF"/>
</dbReference>
<comment type="caution">
    <text evidence="5">Lacks conserved residue(s) required for the propagation of feature annotation.</text>
</comment>
<evidence type="ECO:0000256" key="1">
    <source>
        <dbReference type="ARBA" id="ARBA00022536"/>
    </source>
</evidence>
<evidence type="ECO:0000256" key="6">
    <source>
        <dbReference type="SAM" id="MobiDB-lite"/>
    </source>
</evidence>
<dbReference type="PROSITE" id="PS00010">
    <property type="entry name" value="ASX_HYDROXYL"/>
    <property type="match status" value="1"/>
</dbReference>
<evidence type="ECO:0000256" key="8">
    <source>
        <dbReference type="SAM" id="SignalP"/>
    </source>
</evidence>
<dbReference type="SMART" id="SM00539">
    <property type="entry name" value="NIDO"/>
    <property type="match status" value="2"/>
</dbReference>
<dbReference type="PANTHER" id="PTHR13802:SF64">
    <property type="entry name" value="DENDRITE EXTENSION DEFECTIVE PROTEIN 1"/>
    <property type="match status" value="1"/>
</dbReference>